<feature type="non-terminal residue" evidence="1">
    <location>
        <position position="263"/>
    </location>
</feature>
<gene>
    <name evidence="1" type="ORF">S01H1_32852</name>
</gene>
<dbReference type="AlphaFoldDB" id="X0UKZ0"/>
<comment type="caution">
    <text evidence="1">The sequence shown here is derived from an EMBL/GenBank/DDBJ whole genome shotgun (WGS) entry which is preliminary data.</text>
</comment>
<name>X0UKZ0_9ZZZZ</name>
<sequence>MNLSKRQLIRIASDIRDQLLTLKQSKQRQVQTRATGLIEQMNRLVRIRRKLNLCEIRNWQAAGEKVLMQVEAALRDIPYNIQQVEQAVQACNVKVPSVTEVYEELTQADEEFDGLVYHKKGDLLAVTTEPIELQDVYLGEFEIQLHVPSLAEMRYNSVYRIFALDPHPAGSNECVTHPHVSDEQLCPGDAGAAINMALTAGRICDFFQLVNAVITTYNPDSPHISLDRWNGVSCYECGYVANSDETYWCTSCDQDYCSECSSY</sequence>
<accession>X0UKZ0</accession>
<dbReference type="EMBL" id="BARS01020368">
    <property type="protein sequence ID" value="GAG06454.1"/>
    <property type="molecule type" value="Genomic_DNA"/>
</dbReference>
<reference evidence="1" key="1">
    <citation type="journal article" date="2014" name="Front. Microbiol.">
        <title>High frequency of phylogenetically diverse reductive dehalogenase-homologous genes in deep subseafloor sedimentary metagenomes.</title>
        <authorList>
            <person name="Kawai M."/>
            <person name="Futagami T."/>
            <person name="Toyoda A."/>
            <person name="Takaki Y."/>
            <person name="Nishi S."/>
            <person name="Hori S."/>
            <person name="Arai W."/>
            <person name="Tsubouchi T."/>
            <person name="Morono Y."/>
            <person name="Uchiyama I."/>
            <person name="Ito T."/>
            <person name="Fujiyama A."/>
            <person name="Inagaki F."/>
            <person name="Takami H."/>
        </authorList>
    </citation>
    <scope>NUCLEOTIDE SEQUENCE</scope>
    <source>
        <strain evidence="1">Expedition CK06-06</strain>
    </source>
</reference>
<evidence type="ECO:0000313" key="1">
    <source>
        <dbReference type="EMBL" id="GAG06454.1"/>
    </source>
</evidence>
<protein>
    <submittedName>
        <fullName evidence="1">Uncharacterized protein</fullName>
    </submittedName>
</protein>
<organism evidence="1">
    <name type="scientific">marine sediment metagenome</name>
    <dbReference type="NCBI Taxonomy" id="412755"/>
    <lineage>
        <taxon>unclassified sequences</taxon>
        <taxon>metagenomes</taxon>
        <taxon>ecological metagenomes</taxon>
    </lineage>
</organism>
<proteinExistence type="predicted"/>